<accession>D7VP03</accession>
<evidence type="ECO:0000256" key="1">
    <source>
        <dbReference type="ARBA" id="ARBA00022679"/>
    </source>
</evidence>
<dbReference type="RefSeq" id="WP_002993396.1">
    <property type="nucleotide sequence ID" value="NZ_GL379770.1"/>
</dbReference>
<protein>
    <submittedName>
        <fullName evidence="4">Acetyltransferase, GNAT family</fullName>
    </submittedName>
</protein>
<proteinExistence type="predicted"/>
<sequence length="149" mass="17237">MNIQQATPEDYKTIMQIWESAVRATHDFLKEEDFLFFKEAIPRDYLPQLTTYILYDQERAMGYIAVAEQYLEMLFVHADSRGKGYGKILLNYAVEKLGVRYVDVNEQNEQAAGFYFKMGFEQTGRSAKDGSGKSYPILHLQLQSKKAAR</sequence>
<comment type="caution">
    <text evidence="4">The sequence shown here is derived from an EMBL/GenBank/DDBJ whole genome shotgun (WGS) entry which is preliminary data.</text>
</comment>
<keyword evidence="5" id="KW-1185">Reference proteome</keyword>
<dbReference type="SUPFAM" id="SSF55729">
    <property type="entry name" value="Acyl-CoA N-acyltransferases (Nat)"/>
    <property type="match status" value="1"/>
</dbReference>
<keyword evidence="2" id="KW-0012">Acyltransferase</keyword>
<dbReference type="CDD" id="cd04301">
    <property type="entry name" value="NAT_SF"/>
    <property type="match status" value="1"/>
</dbReference>
<dbReference type="EMBL" id="ACHA02000011">
    <property type="protein sequence ID" value="EFK57650.1"/>
    <property type="molecule type" value="Genomic_DNA"/>
</dbReference>
<dbReference type="eggNOG" id="COG0456">
    <property type="taxonomic scope" value="Bacteria"/>
</dbReference>
<dbReference type="PANTHER" id="PTHR43800:SF1">
    <property type="entry name" value="PEPTIDYL-LYSINE N-ACETYLTRANSFERASE YJAB"/>
    <property type="match status" value="1"/>
</dbReference>
<keyword evidence="1" id="KW-0808">Transferase</keyword>
<dbReference type="Pfam" id="PF13673">
    <property type="entry name" value="Acetyltransf_10"/>
    <property type="match status" value="1"/>
</dbReference>
<dbReference type="PROSITE" id="PS51186">
    <property type="entry name" value="GNAT"/>
    <property type="match status" value="1"/>
</dbReference>
<name>D7VP03_SPHSI</name>
<dbReference type="PANTHER" id="PTHR43800">
    <property type="entry name" value="PEPTIDYL-LYSINE N-ACETYLTRANSFERASE YJAB"/>
    <property type="match status" value="1"/>
</dbReference>
<feature type="domain" description="N-acetyltransferase" evidence="3">
    <location>
        <begin position="1"/>
        <end position="141"/>
    </location>
</feature>
<dbReference type="OrthoDB" id="9789605at2"/>
<evidence type="ECO:0000259" key="3">
    <source>
        <dbReference type="PROSITE" id="PS51186"/>
    </source>
</evidence>
<gene>
    <name evidence="4" type="ORF">HMPREF0766_12723</name>
</gene>
<dbReference type="Gene3D" id="3.40.630.30">
    <property type="match status" value="1"/>
</dbReference>
<dbReference type="AlphaFoldDB" id="D7VP03"/>
<dbReference type="GeneID" id="95427699"/>
<dbReference type="STRING" id="525373.HMPREF0766_12723"/>
<dbReference type="InterPro" id="IPR000182">
    <property type="entry name" value="GNAT_dom"/>
</dbReference>
<organism evidence="4 5">
    <name type="scientific">Sphingobacterium spiritivorum ATCC 33861</name>
    <dbReference type="NCBI Taxonomy" id="525373"/>
    <lineage>
        <taxon>Bacteria</taxon>
        <taxon>Pseudomonadati</taxon>
        <taxon>Bacteroidota</taxon>
        <taxon>Sphingobacteriia</taxon>
        <taxon>Sphingobacteriales</taxon>
        <taxon>Sphingobacteriaceae</taxon>
        <taxon>Sphingobacterium</taxon>
    </lineage>
</organism>
<reference evidence="4" key="1">
    <citation type="submission" date="2010-07" db="EMBL/GenBank/DDBJ databases">
        <authorList>
            <person name="Muzny D."/>
            <person name="Qin X."/>
            <person name="Buhay C."/>
            <person name="Dugan-Rocha S."/>
            <person name="Ding Y."/>
            <person name="Chen G."/>
            <person name="Hawes A."/>
            <person name="Holder M."/>
            <person name="Jhangiani S."/>
            <person name="Johnson A."/>
            <person name="Khan Z."/>
            <person name="Li Z."/>
            <person name="Liu W."/>
            <person name="Liu X."/>
            <person name="Perez L."/>
            <person name="Shen H."/>
            <person name="Wang Q."/>
            <person name="Watt J."/>
            <person name="Xi L."/>
            <person name="Xin Y."/>
            <person name="Zhou J."/>
            <person name="Deng J."/>
            <person name="Jiang H."/>
            <person name="Liu Y."/>
            <person name="Qu J."/>
            <person name="Song X.-Z."/>
            <person name="Zhang L."/>
            <person name="Villasana D."/>
            <person name="Johnson A."/>
            <person name="Liu J."/>
            <person name="Liyanage D."/>
            <person name="Lorensuhewa L."/>
            <person name="Robinson T."/>
            <person name="Song A."/>
            <person name="Song B.-B."/>
            <person name="Dinh H."/>
            <person name="Thornton R."/>
            <person name="Coyle M."/>
            <person name="Francisco L."/>
            <person name="Jackson L."/>
            <person name="Javaid M."/>
            <person name="Korchina V."/>
            <person name="Kovar C."/>
            <person name="Mata R."/>
            <person name="Mathew T."/>
            <person name="Ngo R."/>
            <person name="Nguyen L."/>
            <person name="Nguyen N."/>
            <person name="Okwuonu G."/>
            <person name="Ongeri F."/>
            <person name="Pham C."/>
            <person name="Simmons D."/>
            <person name="Wilczek-Boney K."/>
            <person name="Hale W."/>
            <person name="Jakkamsetti A."/>
            <person name="Pham P."/>
            <person name="Ruth R."/>
            <person name="San Lucas F."/>
            <person name="Warren J."/>
            <person name="Zhang J."/>
            <person name="Zhao Z."/>
            <person name="Zhou C."/>
            <person name="Zhu D."/>
            <person name="Lee S."/>
            <person name="Bess C."/>
            <person name="Blankenburg K."/>
            <person name="Forbes L."/>
            <person name="Fu Q."/>
            <person name="Gubbala S."/>
            <person name="Hirani K."/>
            <person name="Jayaseelan J.C."/>
            <person name="Lara F."/>
            <person name="Munidasa M."/>
            <person name="Palculict T."/>
            <person name="Patil S."/>
            <person name="Pu L.-L."/>
            <person name="Saada N."/>
            <person name="Tang L."/>
            <person name="Weissenberger G."/>
            <person name="Zhu Y."/>
            <person name="Hemphill L."/>
            <person name="Shang Y."/>
            <person name="Youmans B."/>
            <person name="Ayvaz T."/>
            <person name="Ross M."/>
            <person name="Santibanez J."/>
            <person name="Aqrawi P."/>
            <person name="Gross S."/>
            <person name="Joshi V."/>
            <person name="Fowler G."/>
            <person name="Nazareth L."/>
            <person name="Reid J."/>
            <person name="Worley K."/>
            <person name="Petrosino J."/>
            <person name="Highlander S."/>
            <person name="Gibbs R."/>
        </authorList>
    </citation>
    <scope>NUCLEOTIDE SEQUENCE [LARGE SCALE GENOMIC DNA]</scope>
    <source>
        <strain evidence="4">ATCC 33861</strain>
    </source>
</reference>
<evidence type="ECO:0000313" key="5">
    <source>
        <dbReference type="Proteomes" id="UP000006258"/>
    </source>
</evidence>
<evidence type="ECO:0000256" key="2">
    <source>
        <dbReference type="ARBA" id="ARBA00023315"/>
    </source>
</evidence>
<dbReference type="HOGENOM" id="CLU_013985_21_0_10"/>
<evidence type="ECO:0000313" key="4">
    <source>
        <dbReference type="EMBL" id="EFK57650.1"/>
    </source>
</evidence>
<dbReference type="InterPro" id="IPR016181">
    <property type="entry name" value="Acyl_CoA_acyltransferase"/>
</dbReference>
<dbReference type="GO" id="GO:0016747">
    <property type="term" value="F:acyltransferase activity, transferring groups other than amino-acyl groups"/>
    <property type="evidence" value="ECO:0007669"/>
    <property type="project" value="InterPro"/>
</dbReference>
<dbReference type="Proteomes" id="UP000006258">
    <property type="component" value="Unassembled WGS sequence"/>
</dbReference>